<dbReference type="EMBL" id="MFJG01000009">
    <property type="protein sequence ID" value="OGG07282.1"/>
    <property type="molecule type" value="Genomic_DNA"/>
</dbReference>
<name>A0A1F5Z585_9BACT</name>
<dbReference type="AlphaFoldDB" id="A0A1F5Z585"/>
<evidence type="ECO:0000259" key="1">
    <source>
        <dbReference type="Pfam" id="PF00293"/>
    </source>
</evidence>
<dbReference type="STRING" id="1798377.A2872_01600"/>
<evidence type="ECO:0000313" key="3">
    <source>
        <dbReference type="Proteomes" id="UP000178681"/>
    </source>
</evidence>
<dbReference type="Proteomes" id="UP000178681">
    <property type="component" value="Unassembled WGS sequence"/>
</dbReference>
<evidence type="ECO:0000313" key="2">
    <source>
        <dbReference type="EMBL" id="OGG07282.1"/>
    </source>
</evidence>
<dbReference type="InterPro" id="IPR000086">
    <property type="entry name" value="NUDIX_hydrolase_dom"/>
</dbReference>
<dbReference type="InterPro" id="IPR015797">
    <property type="entry name" value="NUDIX_hydrolase-like_dom_sf"/>
</dbReference>
<sequence length="154" mass="17344">MVRRAGTDFEALIQVLDNGLVVFPGGEYNSGDGDPIEAIVREVGEEGHLDRGQLRSLRNWDLLWGSFVFQISWSQGAIRCLDTCHLIQSIDHNYYGLGNAKDEEIIQTAWVPLGLLASGTVPFRRKVPRNIQRAAAKSVEMVPRLVRWYSKNSF</sequence>
<comment type="caution">
    <text evidence="2">The sequence shown here is derived from an EMBL/GenBank/DDBJ whole genome shotgun (WGS) entry which is preliminary data.</text>
</comment>
<gene>
    <name evidence="2" type="ORF">A2872_01600</name>
</gene>
<feature type="domain" description="Nudix hydrolase" evidence="1">
    <location>
        <begin position="18"/>
        <end position="126"/>
    </location>
</feature>
<protein>
    <recommendedName>
        <fullName evidence="1">Nudix hydrolase domain-containing protein</fullName>
    </recommendedName>
</protein>
<accession>A0A1F5Z585</accession>
<organism evidence="2 3">
    <name type="scientific">Candidatus Gottesmanbacteria bacterium RIFCSPHIGHO2_01_FULL_42_12</name>
    <dbReference type="NCBI Taxonomy" id="1798377"/>
    <lineage>
        <taxon>Bacteria</taxon>
        <taxon>Candidatus Gottesmaniibacteriota</taxon>
    </lineage>
</organism>
<dbReference type="SUPFAM" id="SSF55811">
    <property type="entry name" value="Nudix"/>
    <property type="match status" value="1"/>
</dbReference>
<dbReference type="Pfam" id="PF00293">
    <property type="entry name" value="NUDIX"/>
    <property type="match status" value="1"/>
</dbReference>
<dbReference type="CDD" id="cd02883">
    <property type="entry name" value="NUDIX_Hydrolase"/>
    <property type="match status" value="1"/>
</dbReference>
<reference evidence="2 3" key="1">
    <citation type="journal article" date="2016" name="Nat. Commun.">
        <title>Thousands of microbial genomes shed light on interconnected biogeochemical processes in an aquifer system.</title>
        <authorList>
            <person name="Anantharaman K."/>
            <person name="Brown C.T."/>
            <person name="Hug L.A."/>
            <person name="Sharon I."/>
            <person name="Castelle C.J."/>
            <person name="Probst A.J."/>
            <person name="Thomas B.C."/>
            <person name="Singh A."/>
            <person name="Wilkins M.J."/>
            <person name="Karaoz U."/>
            <person name="Brodie E.L."/>
            <person name="Williams K.H."/>
            <person name="Hubbard S.S."/>
            <person name="Banfield J.F."/>
        </authorList>
    </citation>
    <scope>NUCLEOTIDE SEQUENCE [LARGE SCALE GENOMIC DNA]</scope>
</reference>
<dbReference type="Gene3D" id="3.90.79.10">
    <property type="entry name" value="Nucleoside Triphosphate Pyrophosphohydrolase"/>
    <property type="match status" value="1"/>
</dbReference>
<proteinExistence type="predicted"/>